<evidence type="ECO:0000256" key="4">
    <source>
        <dbReference type="ARBA" id="ARBA00023242"/>
    </source>
</evidence>
<keyword evidence="3" id="KW-0378">Hydrolase</keyword>
<dbReference type="PROSITE" id="PS51192">
    <property type="entry name" value="HELICASE_ATP_BIND_1"/>
    <property type="match status" value="1"/>
</dbReference>
<dbReference type="SMART" id="SM00487">
    <property type="entry name" value="DEXDc"/>
    <property type="match status" value="1"/>
</dbReference>
<dbReference type="GO" id="GO:0003677">
    <property type="term" value="F:DNA binding"/>
    <property type="evidence" value="ECO:0007669"/>
    <property type="project" value="TreeGrafter"/>
</dbReference>
<dbReference type="CDD" id="cd17997">
    <property type="entry name" value="DEXHc_SMARCA1_SMARCA5"/>
    <property type="match status" value="1"/>
</dbReference>
<dbReference type="Gene3D" id="3.40.50.300">
    <property type="entry name" value="P-loop containing nucleotide triphosphate hydrolases"/>
    <property type="match status" value="1"/>
</dbReference>
<dbReference type="InterPro" id="IPR027417">
    <property type="entry name" value="P-loop_NTPase"/>
</dbReference>
<name>A0A5N4AV52_PHOPY</name>
<keyword evidence="4" id="KW-0539">Nucleus</keyword>
<dbReference type="FunFam" id="3.40.50.300:FF:000082">
    <property type="entry name" value="ISWI chromatin remodeling complex ATPase ISW1"/>
    <property type="match status" value="1"/>
</dbReference>
<dbReference type="GO" id="GO:0034728">
    <property type="term" value="P:nucleosome organization"/>
    <property type="evidence" value="ECO:0007669"/>
    <property type="project" value="TreeGrafter"/>
</dbReference>
<dbReference type="InterPro" id="IPR001650">
    <property type="entry name" value="Helicase_C-like"/>
</dbReference>
<dbReference type="GO" id="GO:0000785">
    <property type="term" value="C:chromatin"/>
    <property type="evidence" value="ECO:0007669"/>
    <property type="project" value="TreeGrafter"/>
</dbReference>
<dbReference type="InterPro" id="IPR049730">
    <property type="entry name" value="SNF2/RAD54-like_C"/>
</dbReference>
<accession>A0A5N4AV52</accession>
<protein>
    <submittedName>
        <fullName evidence="7">Uncharacterized protein</fullName>
    </submittedName>
</protein>
<dbReference type="InterPro" id="IPR038718">
    <property type="entry name" value="SNF2-like_sf"/>
</dbReference>
<feature type="domain" description="Helicase C-terminal" evidence="6">
    <location>
        <begin position="372"/>
        <end position="523"/>
    </location>
</feature>
<comment type="subcellular location">
    <subcellularLocation>
        <location evidence="1">Nucleus</location>
    </subcellularLocation>
</comment>
<dbReference type="CDD" id="cd18793">
    <property type="entry name" value="SF2_C_SNF"/>
    <property type="match status" value="1"/>
</dbReference>
<evidence type="ECO:0000259" key="6">
    <source>
        <dbReference type="PROSITE" id="PS51194"/>
    </source>
</evidence>
<dbReference type="GO" id="GO:0005524">
    <property type="term" value="F:ATP binding"/>
    <property type="evidence" value="ECO:0007669"/>
    <property type="project" value="InterPro"/>
</dbReference>
<dbReference type="Gene3D" id="3.40.50.10810">
    <property type="entry name" value="Tandem AAA-ATPase domain"/>
    <property type="match status" value="1"/>
</dbReference>
<keyword evidence="8" id="KW-1185">Reference proteome</keyword>
<dbReference type="GO" id="GO:0140658">
    <property type="term" value="F:ATP-dependent chromatin remodeler activity"/>
    <property type="evidence" value="ECO:0007669"/>
    <property type="project" value="TreeGrafter"/>
</dbReference>
<gene>
    <name evidence="7" type="ORF">PPYR_05606</name>
</gene>
<dbReference type="EMBL" id="VVIM01000003">
    <property type="protein sequence ID" value="KAB0801252.1"/>
    <property type="molecule type" value="Genomic_DNA"/>
</dbReference>
<dbReference type="PANTHER" id="PTHR45623:SF49">
    <property type="entry name" value="SWI_SNF-RELATED MATRIX-ASSOCIATED ACTIN-DEPENDENT REGULATOR OF CHROMATIN SUBFAMILY A MEMBER 5"/>
    <property type="match status" value="1"/>
</dbReference>
<reference evidence="7 8" key="1">
    <citation type="journal article" date="2018" name="Elife">
        <title>Firefly genomes illuminate parallel origins of bioluminescence in beetles.</title>
        <authorList>
            <person name="Fallon T.R."/>
            <person name="Lower S.E."/>
            <person name="Chang C.H."/>
            <person name="Bessho-Uehara M."/>
            <person name="Martin G.J."/>
            <person name="Bewick A.J."/>
            <person name="Behringer M."/>
            <person name="Debat H.J."/>
            <person name="Wong I."/>
            <person name="Day J.C."/>
            <person name="Suvorov A."/>
            <person name="Silva C.J."/>
            <person name="Stanger-Hall K.F."/>
            <person name="Hall D.W."/>
            <person name="Schmitz R.J."/>
            <person name="Nelson D.R."/>
            <person name="Lewis S.M."/>
            <person name="Shigenobu S."/>
            <person name="Bybee S.M."/>
            <person name="Larracuente A.M."/>
            <person name="Oba Y."/>
            <person name="Weng J.K."/>
        </authorList>
    </citation>
    <scope>NUCLEOTIDE SEQUENCE [LARGE SCALE GENOMIC DNA]</scope>
    <source>
        <strain evidence="7">1611_PpyrPB1</strain>
        <tissue evidence="7">Whole body</tissue>
    </source>
</reference>
<dbReference type="PANTHER" id="PTHR45623">
    <property type="entry name" value="CHROMODOMAIN-HELICASE-DNA-BINDING PROTEIN 3-RELATED-RELATED"/>
    <property type="match status" value="1"/>
</dbReference>
<dbReference type="SMART" id="SM00490">
    <property type="entry name" value="HELICc"/>
    <property type="match status" value="1"/>
</dbReference>
<feature type="domain" description="Helicase ATP-binding" evidence="5">
    <location>
        <begin position="77"/>
        <end position="242"/>
    </location>
</feature>
<comment type="similarity">
    <text evidence="2">Belongs to the SNF2/RAD54 helicase family. ISWI subfamily.</text>
</comment>
<dbReference type="Pfam" id="PF00176">
    <property type="entry name" value="SNF2-rel_dom"/>
    <property type="match status" value="1"/>
</dbReference>
<evidence type="ECO:0000313" key="8">
    <source>
        <dbReference type="Proteomes" id="UP000327044"/>
    </source>
</evidence>
<dbReference type="GO" id="GO:0016887">
    <property type="term" value="F:ATP hydrolysis activity"/>
    <property type="evidence" value="ECO:0007669"/>
    <property type="project" value="TreeGrafter"/>
</dbReference>
<evidence type="ECO:0000313" key="7">
    <source>
        <dbReference type="EMBL" id="KAB0801252.1"/>
    </source>
</evidence>
<dbReference type="InterPro" id="IPR014001">
    <property type="entry name" value="Helicase_ATP-bd"/>
</dbReference>
<evidence type="ECO:0000256" key="1">
    <source>
        <dbReference type="ARBA" id="ARBA00004123"/>
    </source>
</evidence>
<comment type="caution">
    <text evidence="7">The sequence shown here is derived from an EMBL/GenBank/DDBJ whole genome shotgun (WGS) entry which is preliminary data.</text>
</comment>
<evidence type="ECO:0000259" key="5">
    <source>
        <dbReference type="PROSITE" id="PS51192"/>
    </source>
</evidence>
<evidence type="ECO:0000256" key="2">
    <source>
        <dbReference type="ARBA" id="ARBA00009687"/>
    </source>
</evidence>
<organism evidence="7 8">
    <name type="scientific">Photinus pyralis</name>
    <name type="common">Common eastern firefly</name>
    <name type="synonym">Lampyris pyralis</name>
    <dbReference type="NCBI Taxonomy" id="7054"/>
    <lineage>
        <taxon>Eukaryota</taxon>
        <taxon>Metazoa</taxon>
        <taxon>Ecdysozoa</taxon>
        <taxon>Arthropoda</taxon>
        <taxon>Hexapoda</taxon>
        <taxon>Insecta</taxon>
        <taxon>Pterygota</taxon>
        <taxon>Neoptera</taxon>
        <taxon>Endopterygota</taxon>
        <taxon>Coleoptera</taxon>
        <taxon>Polyphaga</taxon>
        <taxon>Elateriformia</taxon>
        <taxon>Elateroidea</taxon>
        <taxon>Lampyridae</taxon>
        <taxon>Lampyrinae</taxon>
        <taxon>Photinus</taxon>
    </lineage>
</organism>
<dbReference type="InterPro" id="IPR044754">
    <property type="entry name" value="Isw1/2_DEXHc"/>
</dbReference>
<sequence>MAQANDPSKRFLHLLKQTEILTQRMVIKPNKPPDVINTKSAKDKGHVNTKIHFDSTPYYIQNGQMRDYQIHGLNWMISLYENGVNGILADEMGLGKTLQTISMLGFMKHYKKISGPFLIIVPKSTLINWTNEIQKWCSSLKAVCLIGPREVRKAFIKEVLKPADWDVCVTSYEMITLETHPLRMIHWQYMVVDEGQKIKNENTILAKTLRTFKSSNRLILSGTPLQNNLHELWSLLNFLLPDLFHSSDDFDSWFTTKQCLSDYSFVKRLHHILKPFILRRIKSDVEKSLKPKKEVKLYIGLSKLQREWYIKILMKDIDIITSSGNIAKMRLQNMLMHLRKCANHPYLFDGAEPGPPYTTDEHIIYNCGKMVVLDKLLAKLKAQGSRVLIFSQFTRMLDILEDYCFLRQYKYCRFDGTSDLEERQDQIDAFNKKYSKMFIFLLSTRSGGLGINLATADSVIIFDSDWNPQMDLQAIDRVHRIGQTKQVRVFRLVTENTVDEKIIEHAEIKLRLHQLVIQDGQLPDHTSTTLDKNIMLNMIRHGADHVLASTDSEIVDEDIETILQKGEAKSEKLLKRSEALNESSLQNVRIMDTPNGSVYEFEGEDYRQKQRAIAIDHLTELPKRSRKIHYYGNGTSKEPKLPKKRQVIAPNASDSLGYQGDQQKMDEVKSLSLIEQAGKENRSTPAFAHCAKQSIRPNVTYGHDDIDYIGKTPEEVVGCSKVFREITDATGINAQMKREEVKIKKNTHIEDDLDTTMATTCSSLFDAVYKNNNKKMKKN</sequence>
<proteinExistence type="inferred from homology"/>
<dbReference type="Pfam" id="PF00271">
    <property type="entry name" value="Helicase_C"/>
    <property type="match status" value="1"/>
</dbReference>
<dbReference type="FunFam" id="3.40.50.10810:FF:000101">
    <property type="entry name" value="SWI/SNF-related, matrix-associated, actin-dependent regulator of"/>
    <property type="match status" value="1"/>
</dbReference>
<evidence type="ECO:0000256" key="3">
    <source>
        <dbReference type="ARBA" id="ARBA00022801"/>
    </source>
</evidence>
<dbReference type="InterPro" id="IPR000330">
    <property type="entry name" value="SNF2_N"/>
</dbReference>
<dbReference type="InParanoid" id="A0A5N4AV52"/>
<dbReference type="SUPFAM" id="SSF52540">
    <property type="entry name" value="P-loop containing nucleoside triphosphate hydrolases"/>
    <property type="match status" value="2"/>
</dbReference>
<dbReference type="OrthoDB" id="5857104at2759"/>
<dbReference type="AlphaFoldDB" id="A0A5N4AV52"/>
<dbReference type="PROSITE" id="PS51194">
    <property type="entry name" value="HELICASE_CTER"/>
    <property type="match status" value="1"/>
</dbReference>
<dbReference type="GO" id="GO:0003682">
    <property type="term" value="F:chromatin binding"/>
    <property type="evidence" value="ECO:0007669"/>
    <property type="project" value="TreeGrafter"/>
</dbReference>
<dbReference type="GO" id="GO:0005634">
    <property type="term" value="C:nucleus"/>
    <property type="evidence" value="ECO:0007669"/>
    <property type="project" value="UniProtKB-SubCell"/>
</dbReference>
<dbReference type="GO" id="GO:0042393">
    <property type="term" value="F:histone binding"/>
    <property type="evidence" value="ECO:0007669"/>
    <property type="project" value="TreeGrafter"/>
</dbReference>
<dbReference type="Proteomes" id="UP000327044">
    <property type="component" value="Unassembled WGS sequence"/>
</dbReference>